<dbReference type="EMBL" id="CM029039">
    <property type="protein sequence ID" value="KAG2641163.1"/>
    <property type="molecule type" value="Genomic_DNA"/>
</dbReference>
<keyword evidence="3" id="KW-1185">Reference proteome</keyword>
<protein>
    <submittedName>
        <fullName evidence="2">Uncharacterized protein</fullName>
    </submittedName>
</protein>
<dbReference type="SUPFAM" id="SSF48371">
    <property type="entry name" value="ARM repeat"/>
    <property type="match status" value="1"/>
</dbReference>
<feature type="transmembrane region" description="Helical" evidence="1">
    <location>
        <begin position="200"/>
        <end position="225"/>
    </location>
</feature>
<dbReference type="PANTHER" id="PTHR33115">
    <property type="entry name" value="ARM REPEAT SUPERFAMILY PROTEIN"/>
    <property type="match status" value="1"/>
</dbReference>
<dbReference type="PANTHER" id="PTHR33115:SF46">
    <property type="entry name" value="OS05G0141200 PROTEIN"/>
    <property type="match status" value="1"/>
</dbReference>
<organism evidence="2 3">
    <name type="scientific">Panicum virgatum</name>
    <name type="common">Blackwell switchgrass</name>
    <dbReference type="NCBI Taxonomy" id="38727"/>
    <lineage>
        <taxon>Eukaryota</taxon>
        <taxon>Viridiplantae</taxon>
        <taxon>Streptophyta</taxon>
        <taxon>Embryophyta</taxon>
        <taxon>Tracheophyta</taxon>
        <taxon>Spermatophyta</taxon>
        <taxon>Magnoliopsida</taxon>
        <taxon>Liliopsida</taxon>
        <taxon>Poales</taxon>
        <taxon>Poaceae</taxon>
        <taxon>PACMAD clade</taxon>
        <taxon>Panicoideae</taxon>
        <taxon>Panicodae</taxon>
        <taxon>Paniceae</taxon>
        <taxon>Panicinae</taxon>
        <taxon>Panicum</taxon>
        <taxon>Panicum sect. Hiantes</taxon>
    </lineage>
</organism>
<dbReference type="Proteomes" id="UP000823388">
    <property type="component" value="Chromosome 2K"/>
</dbReference>
<feature type="transmembrane region" description="Helical" evidence="1">
    <location>
        <begin position="75"/>
        <end position="94"/>
    </location>
</feature>
<keyword evidence="1" id="KW-0812">Transmembrane</keyword>
<evidence type="ECO:0000313" key="2">
    <source>
        <dbReference type="EMBL" id="KAG2641163.1"/>
    </source>
</evidence>
<gene>
    <name evidence="2" type="ORF">PVAP13_2KG165600</name>
</gene>
<proteinExistence type="predicted"/>
<dbReference type="InterPro" id="IPR016024">
    <property type="entry name" value="ARM-type_fold"/>
</dbReference>
<reference evidence="2" key="1">
    <citation type="submission" date="2020-05" db="EMBL/GenBank/DDBJ databases">
        <title>WGS assembly of Panicum virgatum.</title>
        <authorList>
            <person name="Lovell J.T."/>
            <person name="Jenkins J."/>
            <person name="Shu S."/>
            <person name="Juenger T.E."/>
            <person name="Schmutz J."/>
        </authorList>
    </citation>
    <scope>NUCLEOTIDE SEQUENCE</scope>
    <source>
        <strain evidence="2">AP13</strain>
    </source>
</reference>
<keyword evidence="1" id="KW-1133">Transmembrane helix</keyword>
<sequence length="977" mass="110651">MYIKSVLSVASTLIKQCICLPACLPSPDCQEITMDSSADRDEENNPQLQAISLPEECLNIVILCTAFIYKAMNALGTLATIWATVVLLGGFSTLVKEQDFWYVTVIAFVQSIGILGGYEDPGHQIFMRAPQALNKGSKTADRERQRSWWRRRKTQPQLHQDGGIIRRRLSTMRMSKQERLKRKQEEDRWRLNMLYECQTLFGMAIYVVLRLCQVAAVTICMVLSLKRLRKQDYVEPQQLQQGDHRNISQSLNIFYGLVVAQGIIFICMLLNVLVFGLKMVALKQYRLFGPSGHRILNRYEKENYLEFITGNVRATLNTDLITFANNLAVSNSVDDQLDGVRAMDRILRAVRYRNLTLLRLRASLDDDTLKKLVSMLGFVRTTEEQDIRGHAARVVLKLTPDLLVQKFPEVLYLISSSLLTSTSSNKMDADLLWFGLRILDKLTDNPENCRQARGDDGDLLLLKIIGLITNLCGHGGTSNTISNSWIEQEIIPILEKEDDFPPHFLQKIDHEIILGMSLNILSKLLAASPVTGAAVFMRESSSQDFHFLTNSGMIWNHFEATRVISCLAVHEAAREEVGKLPDIIKNLKDCLLSKASYLNLSKVAAKLLLLEYTASDHLDQLKLFIHENNILLHDQSFSLPVSAFIQELHMHEHSTTMQGVVQGLDLEDVLSASPVNHSEEAAKALILLTTECENNVEAFLQEISPQELEKIVKVLSSSEGEKDKRKMMAYFEGRNLDKETLCIIRQIICAEGEEPKRSMHAKLLQNLRAYSGTKNFNQHMQVIDQALPMVVKAISDEVLRLEDQSSTNENLSHENNLWVKEGKVIESFMGLAVQICFSQNAIDFATTLDDANVAADTLVKRLKKILELYKCPTIDFPRIRRSTLELLTWIVEYNSKNIEILLQCGVYEQLNEVAKTARKLESFKLFHSGVGVPTKPSISCISSLATELRQQLQCSPSFKERSCCYRERSRTISVLID</sequence>
<accession>A0A8T0W940</accession>
<name>A0A8T0W940_PANVG</name>
<evidence type="ECO:0000313" key="3">
    <source>
        <dbReference type="Proteomes" id="UP000823388"/>
    </source>
</evidence>
<evidence type="ECO:0000256" key="1">
    <source>
        <dbReference type="SAM" id="Phobius"/>
    </source>
</evidence>
<feature type="transmembrane region" description="Helical" evidence="1">
    <location>
        <begin position="253"/>
        <end position="277"/>
    </location>
</feature>
<comment type="caution">
    <text evidence="2">The sequence shown here is derived from an EMBL/GenBank/DDBJ whole genome shotgun (WGS) entry which is preliminary data.</text>
</comment>
<feature type="transmembrane region" description="Helical" evidence="1">
    <location>
        <begin position="100"/>
        <end position="118"/>
    </location>
</feature>
<keyword evidence="1" id="KW-0472">Membrane</keyword>
<dbReference type="AlphaFoldDB" id="A0A8T0W940"/>